<dbReference type="PANTHER" id="PTHR34847:SF1">
    <property type="entry name" value="NODULATION PROTEIN U"/>
    <property type="match status" value="1"/>
</dbReference>
<evidence type="ECO:0000313" key="2">
    <source>
        <dbReference type="EMBL" id="XBS68417.1"/>
    </source>
</evidence>
<dbReference type="InterPro" id="IPR051338">
    <property type="entry name" value="NodU/CmcH_Carbamoyltrnsfr"/>
</dbReference>
<gene>
    <name evidence="2" type="ORF">ABK905_17005</name>
</gene>
<name>A0AAU7Q673_9GAMM</name>
<dbReference type="Gene3D" id="3.90.870.20">
    <property type="entry name" value="Carbamoyltransferase, C-terminal domain"/>
    <property type="match status" value="2"/>
</dbReference>
<organism evidence="2">
    <name type="scientific">Acerihabitans sp. KWT182</name>
    <dbReference type="NCBI Taxonomy" id="3157919"/>
    <lineage>
        <taxon>Bacteria</taxon>
        <taxon>Pseudomonadati</taxon>
        <taxon>Pseudomonadota</taxon>
        <taxon>Gammaproteobacteria</taxon>
        <taxon>Enterobacterales</taxon>
        <taxon>Pectobacteriaceae</taxon>
        <taxon>Acerihabitans</taxon>
    </lineage>
</organism>
<reference evidence="2" key="1">
    <citation type="submission" date="2024-06" db="EMBL/GenBank/DDBJ databases">
        <authorList>
            <person name="Coelho C."/>
            <person name="Bento M."/>
            <person name="Garcia E."/>
            <person name="Camelo A."/>
            <person name="Brandao I."/>
            <person name="Espirito Santo C."/>
            <person name="Trovao J."/>
            <person name="Verissimo A."/>
            <person name="Costa J."/>
            <person name="Tiago I."/>
        </authorList>
    </citation>
    <scope>NUCLEOTIDE SEQUENCE</scope>
    <source>
        <strain evidence="2">KWT182</strain>
    </source>
</reference>
<dbReference type="PANTHER" id="PTHR34847">
    <property type="entry name" value="NODULATION PROTEIN U"/>
    <property type="match status" value="1"/>
</dbReference>
<dbReference type="AlphaFoldDB" id="A0AAU7Q673"/>
<dbReference type="InterPro" id="IPR038152">
    <property type="entry name" value="Carbam_trans_C_sf"/>
</dbReference>
<feature type="domain" description="Carbamoyltransferase C-terminal" evidence="1">
    <location>
        <begin position="2"/>
        <end position="40"/>
    </location>
</feature>
<dbReference type="InterPro" id="IPR031730">
    <property type="entry name" value="Carbam_trans_C"/>
</dbReference>
<protein>
    <submittedName>
        <fullName evidence="2">Carbamoyltransferase C-terminal domain-containing protein</fullName>
    </submittedName>
</protein>
<accession>A0AAU7Q673</accession>
<dbReference type="Pfam" id="PF16861">
    <property type="entry name" value="Carbam_trans_C"/>
    <property type="match status" value="1"/>
</dbReference>
<evidence type="ECO:0000259" key="1">
    <source>
        <dbReference type="Pfam" id="PF16861"/>
    </source>
</evidence>
<proteinExistence type="predicted"/>
<sequence>MAELIADNNVVAWFQGRMEFGPWALGNRSLLAYPRNKDIRNLTGVPILLSTSFNDSEPEVCSPENAIKTFLKTRIDYLVLGDYITRSCY</sequence>
<dbReference type="EMBL" id="CP157947">
    <property type="protein sequence ID" value="XBS68417.1"/>
    <property type="molecule type" value="Genomic_DNA"/>
</dbReference>